<dbReference type="EMBL" id="JACCBG010000001">
    <property type="protein sequence ID" value="NYD43619.1"/>
    <property type="molecule type" value="Genomic_DNA"/>
</dbReference>
<feature type="transmembrane region" description="Helical" evidence="2">
    <location>
        <begin position="51"/>
        <end position="73"/>
    </location>
</feature>
<feature type="region of interest" description="Disordered" evidence="1">
    <location>
        <begin position="1"/>
        <end position="26"/>
    </location>
</feature>
<dbReference type="RefSeq" id="WP_179665118.1">
    <property type="nucleotide sequence ID" value="NZ_JACCBG010000001.1"/>
</dbReference>
<proteinExistence type="predicted"/>
<evidence type="ECO:0000313" key="3">
    <source>
        <dbReference type="EMBL" id="NYD43619.1"/>
    </source>
</evidence>
<feature type="transmembrane region" description="Helical" evidence="2">
    <location>
        <begin position="85"/>
        <end position="107"/>
    </location>
</feature>
<keyword evidence="2" id="KW-0472">Membrane</keyword>
<keyword evidence="2" id="KW-0812">Transmembrane</keyword>
<comment type="caution">
    <text evidence="3">The sequence shown here is derived from an EMBL/GenBank/DDBJ whole genome shotgun (WGS) entry which is preliminary data.</text>
</comment>
<evidence type="ECO:0000256" key="2">
    <source>
        <dbReference type="SAM" id="Phobius"/>
    </source>
</evidence>
<reference evidence="3 4" key="1">
    <citation type="submission" date="2020-07" db="EMBL/GenBank/DDBJ databases">
        <title>Sequencing the genomes of 1000 actinobacteria strains.</title>
        <authorList>
            <person name="Klenk H.-P."/>
        </authorList>
    </citation>
    <scope>NUCLEOTIDE SEQUENCE [LARGE SCALE GENOMIC DNA]</scope>
    <source>
        <strain evidence="3 4">DSM 21350</strain>
    </source>
</reference>
<name>A0A7Y9E9K6_9ACTN</name>
<evidence type="ECO:0008006" key="5">
    <source>
        <dbReference type="Google" id="ProtNLM"/>
    </source>
</evidence>
<dbReference type="AlphaFoldDB" id="A0A7Y9E9K6"/>
<keyword evidence="4" id="KW-1185">Reference proteome</keyword>
<keyword evidence="2" id="KW-1133">Transmembrane helix</keyword>
<protein>
    <recommendedName>
        <fullName evidence="5">DUF485 domain-containing protein</fullName>
    </recommendedName>
</protein>
<evidence type="ECO:0000256" key="1">
    <source>
        <dbReference type="SAM" id="MobiDB-lite"/>
    </source>
</evidence>
<gene>
    <name evidence="3" type="ORF">BJZ21_003702</name>
</gene>
<sequence>MSTEAPPPRRVRVTSPKAGQRRRTSVASEIDAQTELGEVYMRSLIRSQLRLAVGVLALLALTLGLVPLLFATVPGLQGARLLGVPLAWLVLGLVAYPLLLGLAVLYVRRAERNERAFHDLVGPR</sequence>
<evidence type="ECO:0000313" key="4">
    <source>
        <dbReference type="Proteomes" id="UP000535511"/>
    </source>
</evidence>
<accession>A0A7Y9E9K6</accession>
<dbReference type="Proteomes" id="UP000535511">
    <property type="component" value="Unassembled WGS sequence"/>
</dbReference>
<organism evidence="3 4">
    <name type="scientific">Nocardioides panaciterrulae</name>
    <dbReference type="NCBI Taxonomy" id="661492"/>
    <lineage>
        <taxon>Bacteria</taxon>
        <taxon>Bacillati</taxon>
        <taxon>Actinomycetota</taxon>
        <taxon>Actinomycetes</taxon>
        <taxon>Propionibacteriales</taxon>
        <taxon>Nocardioidaceae</taxon>
        <taxon>Nocardioides</taxon>
    </lineage>
</organism>